<evidence type="ECO:0000259" key="12">
    <source>
        <dbReference type="PROSITE" id="PS50112"/>
    </source>
</evidence>
<dbReference type="SUPFAM" id="SSF55874">
    <property type="entry name" value="ATPase domain of HSP90 chaperone/DNA topoisomerase II/histidine kinase"/>
    <property type="match status" value="1"/>
</dbReference>
<dbReference type="Proteomes" id="UP000182229">
    <property type="component" value="Unassembled WGS sequence"/>
</dbReference>
<dbReference type="CDD" id="cd00082">
    <property type="entry name" value="HisKA"/>
    <property type="match status" value="1"/>
</dbReference>
<dbReference type="Gene3D" id="3.30.450.20">
    <property type="entry name" value="PAS domain"/>
    <property type="match status" value="2"/>
</dbReference>
<keyword evidence="9" id="KW-0902">Two-component regulatory system</keyword>
<evidence type="ECO:0000256" key="5">
    <source>
        <dbReference type="ARBA" id="ARBA00022679"/>
    </source>
</evidence>
<dbReference type="Pfam" id="PF02518">
    <property type="entry name" value="HATPase_c"/>
    <property type="match status" value="1"/>
</dbReference>
<dbReference type="AlphaFoldDB" id="A0A1L9B1B8"/>
<dbReference type="EMBL" id="MPIN01000012">
    <property type="protein sequence ID" value="OJH36016.1"/>
    <property type="molecule type" value="Genomic_DNA"/>
</dbReference>
<dbReference type="Gene3D" id="6.10.340.10">
    <property type="match status" value="1"/>
</dbReference>
<dbReference type="InterPro" id="IPR004358">
    <property type="entry name" value="Sig_transdc_His_kin-like_C"/>
</dbReference>
<dbReference type="SMART" id="SM00387">
    <property type="entry name" value="HATPase_c"/>
    <property type="match status" value="1"/>
</dbReference>
<evidence type="ECO:0000259" key="13">
    <source>
        <dbReference type="PROSITE" id="PS50885"/>
    </source>
</evidence>
<dbReference type="RefSeq" id="WP_071903042.1">
    <property type="nucleotide sequence ID" value="NZ_MPIN01000012.1"/>
</dbReference>
<sequence>MSPLRRRPAFWHRFLAVRWFIPLIILVAALCFFLYTFEADVAQGHLQTEKQAVAEMTLRMKHLSSMLEYLLHNGQLDAARKELSTLSANSNLLQGLLLDEQQRVLASLRPEQIGLTLRDAWPQLNPAEHAQHIALVLEHMDGDVRLSEDRRQVVGYSPITLQASHEGTRLGMLLLRQDLTAQKLARQMEAERWAARSCLVVAVLVCLVSLVVHLVLGRRMQRLTATAHRLARGELHARANLRGVDEVGLLGRAFDFMAEQIDRGNHQLQESQERIRSLLDSTAEAIFGLDLEGRCTFCNRAALLLSGHEHADELLGRSLHSIIHPGREPSGDCRVCESFREEDALHGDDEVLLRPEDCDVPVEYWSHPVTRSGERVGSVVTFVDIRERKRAESTRRRMEEGFRALIEHSPDAIFLHRAGTLLFANRAAATLLGHASPESLRGLPVSELVLPGEESSLLVPSQAGVPREVRFRHPERRQSVGEVMTVSLLFEGLPTVACITRDVTERRQVQERILATERMVSLGTLAAGVAHEINNPLAYLLSNLHFVETEVRGLAERVPALSGEEGLEIQQALREAIDGGNRVRDIVRDLKTFSRGGDDLRSPVDIHTVLDSCANMARSEIRHRARLVKNYGTVPRVFANDTRLGQLFLNLLVNAAQAIPHGNAHQNEIRVTTTCEAGQVMVEIQDTGVGIPPEHLTRLFDPFFTTKPVGVGTGMGLSICHGIVTAQGGRISVESHPNQGSTFRVVLPAIETPLEHFGLDEPERAAS</sequence>
<evidence type="ECO:0000313" key="15">
    <source>
        <dbReference type="Proteomes" id="UP000182229"/>
    </source>
</evidence>
<evidence type="ECO:0000256" key="6">
    <source>
        <dbReference type="ARBA" id="ARBA00022741"/>
    </source>
</evidence>
<dbReference type="STRING" id="83449.BON30_36055"/>
<dbReference type="InterPro" id="IPR003661">
    <property type="entry name" value="HisK_dim/P_dom"/>
</dbReference>
<keyword evidence="15" id="KW-1185">Reference proteome</keyword>
<dbReference type="PROSITE" id="PS50109">
    <property type="entry name" value="HIS_KIN"/>
    <property type="match status" value="1"/>
</dbReference>
<dbReference type="NCBIfam" id="TIGR00229">
    <property type="entry name" value="sensory_box"/>
    <property type="match status" value="2"/>
</dbReference>
<keyword evidence="6" id="KW-0547">Nucleotide-binding</keyword>
<dbReference type="SMART" id="SM00304">
    <property type="entry name" value="HAMP"/>
    <property type="match status" value="1"/>
</dbReference>
<dbReference type="CDD" id="cd00130">
    <property type="entry name" value="PAS"/>
    <property type="match status" value="2"/>
</dbReference>
<dbReference type="PROSITE" id="PS50885">
    <property type="entry name" value="HAMP"/>
    <property type="match status" value="1"/>
</dbReference>
<dbReference type="Pfam" id="PF00512">
    <property type="entry name" value="HisKA"/>
    <property type="match status" value="1"/>
</dbReference>
<dbReference type="InterPro" id="IPR003594">
    <property type="entry name" value="HATPase_dom"/>
</dbReference>
<dbReference type="GO" id="GO:0016020">
    <property type="term" value="C:membrane"/>
    <property type="evidence" value="ECO:0007669"/>
    <property type="project" value="UniProtKB-SubCell"/>
</dbReference>
<dbReference type="SUPFAM" id="SSF47384">
    <property type="entry name" value="Homodimeric domain of signal transducing histidine kinase"/>
    <property type="match status" value="1"/>
</dbReference>
<evidence type="ECO:0000256" key="8">
    <source>
        <dbReference type="ARBA" id="ARBA00022840"/>
    </source>
</evidence>
<feature type="domain" description="PAS" evidence="12">
    <location>
        <begin position="271"/>
        <end position="325"/>
    </location>
</feature>
<organism evidence="14 15">
    <name type="scientific">Cystobacter ferrugineus</name>
    <dbReference type="NCBI Taxonomy" id="83449"/>
    <lineage>
        <taxon>Bacteria</taxon>
        <taxon>Pseudomonadati</taxon>
        <taxon>Myxococcota</taxon>
        <taxon>Myxococcia</taxon>
        <taxon>Myxococcales</taxon>
        <taxon>Cystobacterineae</taxon>
        <taxon>Archangiaceae</taxon>
        <taxon>Cystobacter</taxon>
    </lineage>
</organism>
<dbReference type="SUPFAM" id="SSF55785">
    <property type="entry name" value="PYP-like sensor domain (PAS domain)"/>
    <property type="match status" value="2"/>
</dbReference>
<evidence type="ECO:0000313" key="14">
    <source>
        <dbReference type="EMBL" id="OJH36016.1"/>
    </source>
</evidence>
<keyword evidence="8" id="KW-0067">ATP-binding</keyword>
<dbReference type="SMART" id="SM00091">
    <property type="entry name" value="PAS"/>
    <property type="match status" value="2"/>
</dbReference>
<evidence type="ECO:0000256" key="10">
    <source>
        <dbReference type="SAM" id="Phobius"/>
    </source>
</evidence>
<protein>
    <recommendedName>
        <fullName evidence="3">histidine kinase</fullName>
        <ecNumber evidence="3">2.7.13.3</ecNumber>
    </recommendedName>
</protein>
<proteinExistence type="predicted"/>
<reference evidence="15" key="1">
    <citation type="submission" date="2016-11" db="EMBL/GenBank/DDBJ databases">
        <authorList>
            <person name="Shukria A."/>
            <person name="Stevens D.C."/>
        </authorList>
    </citation>
    <scope>NUCLEOTIDE SEQUENCE [LARGE SCALE GENOMIC DNA]</scope>
    <source>
        <strain evidence="15">Cbfe23</strain>
    </source>
</reference>
<dbReference type="InterPro" id="IPR035965">
    <property type="entry name" value="PAS-like_dom_sf"/>
</dbReference>
<dbReference type="InterPro" id="IPR036097">
    <property type="entry name" value="HisK_dim/P_sf"/>
</dbReference>
<evidence type="ECO:0000256" key="4">
    <source>
        <dbReference type="ARBA" id="ARBA00022553"/>
    </source>
</evidence>
<feature type="transmembrane region" description="Helical" evidence="10">
    <location>
        <begin position="20"/>
        <end position="37"/>
    </location>
</feature>
<dbReference type="PANTHER" id="PTHR43065">
    <property type="entry name" value="SENSOR HISTIDINE KINASE"/>
    <property type="match status" value="1"/>
</dbReference>
<evidence type="ECO:0000256" key="3">
    <source>
        <dbReference type="ARBA" id="ARBA00012438"/>
    </source>
</evidence>
<dbReference type="CDD" id="cd06225">
    <property type="entry name" value="HAMP"/>
    <property type="match status" value="1"/>
</dbReference>
<keyword evidence="10" id="KW-1133">Transmembrane helix</keyword>
<evidence type="ECO:0000256" key="7">
    <source>
        <dbReference type="ARBA" id="ARBA00022777"/>
    </source>
</evidence>
<dbReference type="EC" id="2.7.13.3" evidence="3"/>
<dbReference type="SMART" id="SM00388">
    <property type="entry name" value="HisKA"/>
    <property type="match status" value="1"/>
</dbReference>
<dbReference type="GO" id="GO:0005524">
    <property type="term" value="F:ATP binding"/>
    <property type="evidence" value="ECO:0007669"/>
    <property type="project" value="UniProtKB-KW"/>
</dbReference>
<reference evidence="14 15" key="2">
    <citation type="submission" date="2016-12" db="EMBL/GenBank/DDBJ databases">
        <title>Draft Genome Sequence of Cystobacter ferrugineus Strain Cbfe23.</title>
        <authorList>
            <person name="Akbar S."/>
            <person name="Dowd S.E."/>
            <person name="Stevens D.C."/>
        </authorList>
    </citation>
    <scope>NUCLEOTIDE SEQUENCE [LARGE SCALE GENOMIC DNA]</scope>
    <source>
        <strain evidence="14 15">Cbfe23</strain>
    </source>
</reference>
<dbReference type="PANTHER" id="PTHR43065:SF50">
    <property type="entry name" value="HISTIDINE KINASE"/>
    <property type="match status" value="1"/>
</dbReference>
<evidence type="ECO:0000259" key="11">
    <source>
        <dbReference type="PROSITE" id="PS50109"/>
    </source>
</evidence>
<keyword evidence="10" id="KW-0812">Transmembrane</keyword>
<gene>
    <name evidence="14" type="ORF">BON30_36055</name>
</gene>
<keyword evidence="10" id="KW-0472">Membrane</keyword>
<dbReference type="SUPFAM" id="SSF158472">
    <property type="entry name" value="HAMP domain-like"/>
    <property type="match status" value="1"/>
</dbReference>
<dbReference type="Gene3D" id="3.30.565.10">
    <property type="entry name" value="Histidine kinase-like ATPase, C-terminal domain"/>
    <property type="match status" value="1"/>
</dbReference>
<comment type="caution">
    <text evidence="14">The sequence shown here is derived from an EMBL/GenBank/DDBJ whole genome shotgun (WGS) entry which is preliminary data.</text>
</comment>
<dbReference type="GO" id="GO:0006355">
    <property type="term" value="P:regulation of DNA-templated transcription"/>
    <property type="evidence" value="ECO:0007669"/>
    <property type="project" value="InterPro"/>
</dbReference>
<dbReference type="InterPro" id="IPR005467">
    <property type="entry name" value="His_kinase_dom"/>
</dbReference>
<dbReference type="Gene3D" id="1.10.287.130">
    <property type="match status" value="1"/>
</dbReference>
<dbReference type="PROSITE" id="PS50112">
    <property type="entry name" value="PAS"/>
    <property type="match status" value="1"/>
</dbReference>
<dbReference type="Pfam" id="PF00672">
    <property type="entry name" value="HAMP"/>
    <property type="match status" value="1"/>
</dbReference>
<dbReference type="OrthoDB" id="5479699at2"/>
<comment type="subcellular location">
    <subcellularLocation>
        <location evidence="2">Membrane</location>
    </subcellularLocation>
</comment>
<dbReference type="InterPro" id="IPR003660">
    <property type="entry name" value="HAMP_dom"/>
</dbReference>
<dbReference type="GO" id="GO:0000155">
    <property type="term" value="F:phosphorelay sensor kinase activity"/>
    <property type="evidence" value="ECO:0007669"/>
    <property type="project" value="InterPro"/>
</dbReference>
<keyword evidence="7" id="KW-0418">Kinase</keyword>
<dbReference type="Pfam" id="PF00989">
    <property type="entry name" value="PAS"/>
    <property type="match status" value="1"/>
</dbReference>
<dbReference type="InterPro" id="IPR036890">
    <property type="entry name" value="HATPase_C_sf"/>
</dbReference>
<name>A0A1L9B1B8_9BACT</name>
<evidence type="ECO:0000256" key="2">
    <source>
        <dbReference type="ARBA" id="ARBA00004370"/>
    </source>
</evidence>
<dbReference type="InterPro" id="IPR000014">
    <property type="entry name" value="PAS"/>
</dbReference>
<keyword evidence="5" id="KW-0808">Transferase</keyword>
<dbReference type="Pfam" id="PF13188">
    <property type="entry name" value="PAS_8"/>
    <property type="match status" value="1"/>
</dbReference>
<evidence type="ECO:0000256" key="9">
    <source>
        <dbReference type="ARBA" id="ARBA00023012"/>
    </source>
</evidence>
<dbReference type="PRINTS" id="PR00344">
    <property type="entry name" value="BCTRLSENSOR"/>
</dbReference>
<feature type="domain" description="Histidine kinase" evidence="11">
    <location>
        <begin position="528"/>
        <end position="751"/>
    </location>
</feature>
<keyword evidence="4" id="KW-0597">Phosphoprotein</keyword>
<evidence type="ECO:0000256" key="1">
    <source>
        <dbReference type="ARBA" id="ARBA00000085"/>
    </source>
</evidence>
<comment type="catalytic activity">
    <reaction evidence="1">
        <text>ATP + protein L-histidine = ADP + protein N-phospho-L-histidine.</text>
        <dbReference type="EC" id="2.7.13.3"/>
    </reaction>
</comment>
<feature type="transmembrane region" description="Helical" evidence="10">
    <location>
        <begin position="193"/>
        <end position="216"/>
    </location>
</feature>
<accession>A0A1L9B1B8</accession>
<feature type="domain" description="HAMP" evidence="13">
    <location>
        <begin position="214"/>
        <end position="266"/>
    </location>
</feature>
<dbReference type="InterPro" id="IPR013767">
    <property type="entry name" value="PAS_fold"/>
</dbReference>